<dbReference type="GO" id="GO:0035267">
    <property type="term" value="C:NuA4 histone acetyltransferase complex"/>
    <property type="evidence" value="ECO:0007669"/>
    <property type="project" value="InterPro"/>
</dbReference>
<dbReference type="GO" id="GO:0005634">
    <property type="term" value="C:nucleus"/>
    <property type="evidence" value="ECO:0007669"/>
    <property type="project" value="UniProtKB-SubCell"/>
</dbReference>
<dbReference type="Pfam" id="PF10513">
    <property type="entry name" value="EPL1"/>
    <property type="match status" value="1"/>
</dbReference>
<gene>
    <name evidence="10" type="ORF">DFH05DRAFT_1521889</name>
</gene>
<keyword evidence="3 7" id="KW-0805">Transcription regulation</keyword>
<feature type="region of interest" description="Disordered" evidence="8">
    <location>
        <begin position="153"/>
        <end position="173"/>
    </location>
</feature>
<feature type="region of interest" description="Disordered" evidence="8">
    <location>
        <begin position="629"/>
        <end position="718"/>
    </location>
</feature>
<feature type="compositionally biased region" description="Low complexity" evidence="8">
    <location>
        <begin position="684"/>
        <end position="698"/>
    </location>
</feature>
<dbReference type="Proteomes" id="UP001142393">
    <property type="component" value="Unassembled WGS sequence"/>
</dbReference>
<keyword evidence="5 7" id="KW-0539">Nucleus</keyword>
<comment type="function">
    <text evidence="6">Component of the NuA4 histone acetyltransferase complex which is involved in transcriptional activation of selected genes principally by acetylation of nucleosomal histone H4 and H2A. The NuA4 complex is also involved in DNA repair. Involved in gene silencing by neighboring heterochromatin, blockage of the silencing spreading along the chromosome, and required for cell cycle progression through G2/M.</text>
</comment>
<feature type="compositionally biased region" description="Polar residues" evidence="8">
    <location>
        <begin position="635"/>
        <end position="680"/>
    </location>
</feature>
<feature type="compositionally biased region" description="Low complexity" evidence="8">
    <location>
        <begin position="774"/>
        <end position="789"/>
    </location>
</feature>
<evidence type="ECO:0000256" key="5">
    <source>
        <dbReference type="ARBA" id="ARBA00023242"/>
    </source>
</evidence>
<dbReference type="GO" id="GO:0006357">
    <property type="term" value="P:regulation of transcription by RNA polymerase II"/>
    <property type="evidence" value="ECO:0007669"/>
    <property type="project" value="InterPro"/>
</dbReference>
<dbReference type="InterPro" id="IPR019542">
    <property type="entry name" value="Enhancer_polycomb-like_N"/>
</dbReference>
<evidence type="ECO:0000256" key="8">
    <source>
        <dbReference type="SAM" id="MobiDB-lite"/>
    </source>
</evidence>
<dbReference type="PANTHER" id="PTHR14898">
    <property type="entry name" value="ENHANCER OF POLYCOMB"/>
    <property type="match status" value="1"/>
</dbReference>
<feature type="region of interest" description="Disordered" evidence="8">
    <location>
        <begin position="387"/>
        <end position="418"/>
    </location>
</feature>
<feature type="compositionally biased region" description="Basic and acidic residues" evidence="8">
    <location>
        <begin position="387"/>
        <end position="399"/>
    </location>
</feature>
<dbReference type="AlphaFoldDB" id="A0A9W8U0L0"/>
<comment type="subcellular location">
    <subcellularLocation>
        <location evidence="1 7">Nucleus</location>
    </subcellularLocation>
</comment>
<organism evidence="10 11">
    <name type="scientific">Lentinula detonsa</name>
    <dbReference type="NCBI Taxonomy" id="2804962"/>
    <lineage>
        <taxon>Eukaryota</taxon>
        <taxon>Fungi</taxon>
        <taxon>Dikarya</taxon>
        <taxon>Basidiomycota</taxon>
        <taxon>Agaricomycotina</taxon>
        <taxon>Agaricomycetes</taxon>
        <taxon>Agaricomycetidae</taxon>
        <taxon>Agaricales</taxon>
        <taxon>Marasmiineae</taxon>
        <taxon>Omphalotaceae</taxon>
        <taxon>Lentinula</taxon>
    </lineage>
</organism>
<proteinExistence type="inferred from homology"/>
<dbReference type="EMBL" id="JANVFU010000003">
    <property type="protein sequence ID" value="KAJ3747552.1"/>
    <property type="molecule type" value="Genomic_DNA"/>
</dbReference>
<reference evidence="10 11" key="1">
    <citation type="journal article" date="2023" name="Proc. Natl. Acad. Sci. U.S.A.">
        <title>A global phylogenomic analysis of the shiitake genus Lentinula.</title>
        <authorList>
            <person name="Sierra-Patev S."/>
            <person name="Min B."/>
            <person name="Naranjo-Ortiz M."/>
            <person name="Looney B."/>
            <person name="Konkel Z."/>
            <person name="Slot J.C."/>
            <person name="Sakamoto Y."/>
            <person name="Steenwyk J.L."/>
            <person name="Rokas A."/>
            <person name="Carro J."/>
            <person name="Camarero S."/>
            <person name="Ferreira P."/>
            <person name="Molpeceres G."/>
            <person name="Ruiz-Duenas F.J."/>
            <person name="Serrano A."/>
            <person name="Henrissat B."/>
            <person name="Drula E."/>
            <person name="Hughes K.W."/>
            <person name="Mata J.L."/>
            <person name="Ishikawa N.K."/>
            <person name="Vargas-Isla R."/>
            <person name="Ushijima S."/>
            <person name="Smith C.A."/>
            <person name="Donoghue J."/>
            <person name="Ahrendt S."/>
            <person name="Andreopoulos W."/>
            <person name="He G."/>
            <person name="LaButti K."/>
            <person name="Lipzen A."/>
            <person name="Ng V."/>
            <person name="Riley R."/>
            <person name="Sandor L."/>
            <person name="Barry K."/>
            <person name="Martinez A.T."/>
            <person name="Xiao Y."/>
            <person name="Gibbons J.G."/>
            <person name="Terashima K."/>
            <person name="Grigoriev I.V."/>
            <person name="Hibbett D."/>
        </authorList>
    </citation>
    <scope>NUCLEOTIDE SEQUENCE [LARGE SCALE GENOMIC DNA]</scope>
    <source>
        <strain evidence="10 11">TFB7810</strain>
    </source>
</reference>
<feature type="compositionally biased region" description="Low complexity" evidence="8">
    <location>
        <begin position="979"/>
        <end position="989"/>
    </location>
</feature>
<feature type="region of interest" description="Disordered" evidence="8">
    <location>
        <begin position="527"/>
        <end position="549"/>
    </location>
</feature>
<keyword evidence="11" id="KW-1185">Reference proteome</keyword>
<evidence type="ECO:0000256" key="1">
    <source>
        <dbReference type="ARBA" id="ARBA00004123"/>
    </source>
</evidence>
<dbReference type="InterPro" id="IPR024943">
    <property type="entry name" value="Enhancer_polycomb"/>
</dbReference>
<feature type="compositionally biased region" description="Polar residues" evidence="8">
    <location>
        <begin position="904"/>
        <end position="934"/>
    </location>
</feature>
<evidence type="ECO:0000256" key="2">
    <source>
        <dbReference type="ARBA" id="ARBA00008035"/>
    </source>
</evidence>
<feature type="region of interest" description="Disordered" evidence="8">
    <location>
        <begin position="749"/>
        <end position="789"/>
    </location>
</feature>
<feature type="compositionally biased region" description="Polar residues" evidence="8">
    <location>
        <begin position="407"/>
        <end position="416"/>
    </location>
</feature>
<evidence type="ECO:0000313" key="10">
    <source>
        <dbReference type="EMBL" id="KAJ3747552.1"/>
    </source>
</evidence>
<comment type="caution">
    <text evidence="10">The sequence shown here is derived from an EMBL/GenBank/DDBJ whole genome shotgun (WGS) entry which is preliminary data.</text>
</comment>
<sequence length="1039" mass="115489">MPRPGQPPPSTLRNRNRITNKTRLKIVHGNIDVDQIIPDEDEEKNRLLQSVAGVDQEDANEHHLQAVLSQAASQAASGKAIKNNEQPAAFIPIPEHSGFAENYTTLYPADRWKDPVSYIQSSSVIEEYTSAALAGCTYYMDERDKEWLDRNNEEARGEGTSAQGSMLTSGGRVSARSIKGKGKEIEDVQPSPMSEDEFELLMGLFEKVTQEKTEFLHHSLESGHMHFPEFSEYQEVLSLPLPPATFASYCPPTWLPQPPHLLRLARIIYPYWKERCLERAGRRIIPTLNFDEADTLNESYVCFRRRETKAVRKTRASQATSSDKLTRLQSEFEYPLQLATHLLAREQLKRDSARQSHHVWNLRMRMVDMKMKNPALGDKVDEELLIDKERPTKKTDSSSRVRLAAKSETSAQSSTPARDIIRPKERLASYQGKIEQMLQMRKDQDLQWEDHVDIGYVQPTITPYGSRLFKYISAPRNLGQSSVNVESVADSAPKRPIRLRYGRGGRTFIDRRLNSSHTHTKWRRRITTSDDEEDSMKVDDVERDEETDRRLTERWRYDTDDGPPYGPNGADEQDRALVDDFDSKFISNLLDQSDLTTLMTDFSIPVIRDGKKESYTPYRLGMTPPMMPITPRTPSQPQGPLQGVTPVSQQVHAHQSVPISQQLKLPSSQHTRTPGSNQVVASIVSQPPASNSSAQSSVPRPPVVIPSPQVTHNGRPAMNMPRVDMMKLAFNHSVPPGLQPKIESLAQPDNNSLAKSQSDDHQIVRPQSQQQVPTHSSQQDQAQSQISSTTTVNGLHPTYAALANANPAAYNIPHYIPHYPVNPASSGLNNQQLQHLKSVFNTANAGGSQNYNTALYSQLQMPKTTSAVVNGTSGVPAANGSPNIHNYTAASNINLQLPPGRSLQRGNTVNGTSSSPPRPASTVNGVQHDTSASPSPHMIHALVPGDHIPTRTPSANGSRTGFRSSSNGAQMVYGPNSIQQQQMLQMHNQSPPQPTYNSPHSYPISPSPSKMQPASMSNAGSPLMQQQQQQVVGNSQGVY</sequence>
<evidence type="ECO:0000259" key="9">
    <source>
        <dbReference type="Pfam" id="PF10513"/>
    </source>
</evidence>
<name>A0A9W8U0L0_9AGAR</name>
<evidence type="ECO:0000256" key="7">
    <source>
        <dbReference type="RuleBase" id="RU361124"/>
    </source>
</evidence>
<evidence type="ECO:0000256" key="6">
    <source>
        <dbReference type="ARBA" id="ARBA00025513"/>
    </source>
</evidence>
<feature type="compositionally biased region" description="Polar residues" evidence="8">
    <location>
        <begin position="951"/>
        <end position="969"/>
    </location>
</feature>
<feature type="compositionally biased region" description="Polar residues" evidence="8">
    <location>
        <begin position="1010"/>
        <end position="1024"/>
    </location>
</feature>
<evidence type="ECO:0000256" key="4">
    <source>
        <dbReference type="ARBA" id="ARBA00023163"/>
    </source>
</evidence>
<feature type="domain" description="Enhancer of polycomb-like N-terminal" evidence="9">
    <location>
        <begin position="15"/>
        <end position="207"/>
    </location>
</feature>
<accession>A0A9W8U0L0</accession>
<evidence type="ECO:0000256" key="3">
    <source>
        <dbReference type="ARBA" id="ARBA00023015"/>
    </source>
</evidence>
<feature type="region of interest" description="Disordered" evidence="8">
    <location>
        <begin position="896"/>
        <end position="1039"/>
    </location>
</feature>
<feature type="compositionally biased region" description="Basic and acidic residues" evidence="8">
    <location>
        <begin position="535"/>
        <end position="549"/>
    </location>
</feature>
<feature type="compositionally biased region" description="Low complexity" evidence="8">
    <location>
        <begin position="998"/>
        <end position="1009"/>
    </location>
</feature>
<comment type="similarity">
    <text evidence="2 7">Belongs to the enhancer of polycomb family.</text>
</comment>
<evidence type="ECO:0000313" key="11">
    <source>
        <dbReference type="Proteomes" id="UP001142393"/>
    </source>
</evidence>
<protein>
    <recommendedName>
        <fullName evidence="7">Enhancer of polycomb-like protein</fullName>
    </recommendedName>
</protein>
<keyword evidence="4 7" id="KW-0804">Transcription</keyword>